<evidence type="ECO:0000313" key="2">
    <source>
        <dbReference type="EMBL" id="RCW51772.1"/>
    </source>
</evidence>
<protein>
    <recommendedName>
        <fullName evidence="4">CcmD family protein</fullName>
    </recommendedName>
</protein>
<organism evidence="2 3">
    <name type="scientific">Paenibacillus prosopidis</name>
    <dbReference type="NCBI Taxonomy" id="630520"/>
    <lineage>
        <taxon>Bacteria</taxon>
        <taxon>Bacillati</taxon>
        <taxon>Bacillota</taxon>
        <taxon>Bacilli</taxon>
        <taxon>Bacillales</taxon>
        <taxon>Paenibacillaceae</taxon>
        <taxon>Paenibacillus</taxon>
    </lineage>
</organism>
<proteinExistence type="predicted"/>
<evidence type="ECO:0008006" key="4">
    <source>
        <dbReference type="Google" id="ProtNLM"/>
    </source>
</evidence>
<dbReference type="Proteomes" id="UP000252415">
    <property type="component" value="Unassembled WGS sequence"/>
</dbReference>
<evidence type="ECO:0000313" key="3">
    <source>
        <dbReference type="Proteomes" id="UP000252415"/>
    </source>
</evidence>
<sequence length="40" mass="4812">MLVSWLIFFAIIIIVLLYIIMHYLHEISTHLKKIADKKDK</sequence>
<keyword evidence="1" id="KW-0472">Membrane</keyword>
<keyword evidence="1" id="KW-1133">Transmembrane helix</keyword>
<keyword evidence="1" id="KW-0812">Transmembrane</keyword>
<dbReference type="EMBL" id="QPJD01000001">
    <property type="protein sequence ID" value="RCW51772.1"/>
    <property type="molecule type" value="Genomic_DNA"/>
</dbReference>
<evidence type="ECO:0000256" key="1">
    <source>
        <dbReference type="SAM" id="Phobius"/>
    </source>
</evidence>
<feature type="transmembrane region" description="Helical" evidence="1">
    <location>
        <begin position="6"/>
        <end position="24"/>
    </location>
</feature>
<reference evidence="2 3" key="1">
    <citation type="submission" date="2018-07" db="EMBL/GenBank/DDBJ databases">
        <title>Genomic Encyclopedia of Type Strains, Phase III (KMG-III): the genomes of soil and plant-associated and newly described type strains.</title>
        <authorList>
            <person name="Whitman W."/>
        </authorList>
    </citation>
    <scope>NUCLEOTIDE SEQUENCE [LARGE SCALE GENOMIC DNA]</scope>
    <source>
        <strain evidence="2 3">CECT 7506</strain>
    </source>
</reference>
<comment type="caution">
    <text evidence="2">The sequence shown here is derived from an EMBL/GenBank/DDBJ whole genome shotgun (WGS) entry which is preliminary data.</text>
</comment>
<keyword evidence="3" id="KW-1185">Reference proteome</keyword>
<accession>A0A368W717</accession>
<name>A0A368W717_9BACL</name>
<dbReference type="AlphaFoldDB" id="A0A368W717"/>
<gene>
    <name evidence="2" type="ORF">DFP97_101114</name>
</gene>